<dbReference type="GeneID" id="95761867"/>
<protein>
    <submittedName>
        <fullName evidence="2">Acyl-CoA thioester hydrolase</fullName>
        <ecNumber evidence="2">3.1.2.-</ecNumber>
    </submittedName>
</protein>
<gene>
    <name evidence="2" type="ORF">GGQ86_001588</name>
    <name evidence="1" type="ORF">XFLAVUS301_10740</name>
</gene>
<keyword evidence="4" id="KW-1185">Reference proteome</keyword>
<evidence type="ECO:0000313" key="4">
    <source>
        <dbReference type="Proteomes" id="UP001245370"/>
    </source>
</evidence>
<dbReference type="CDD" id="cd00586">
    <property type="entry name" value="4HBT"/>
    <property type="match status" value="1"/>
</dbReference>
<accession>A0A9W6CJA1</accession>
<dbReference type="Proteomes" id="UP001144397">
    <property type="component" value="Unassembled WGS sequence"/>
</dbReference>
<evidence type="ECO:0000313" key="2">
    <source>
        <dbReference type="EMBL" id="MDR6333124.1"/>
    </source>
</evidence>
<sequence>MSQQVVPGPGAVVSHAVVERHWIDFNGHMNYAQYVGAFDAASDVLLAELGLGPSYRARTGRTTYVVEAHLTYDREVKEADPLEIHTFLAGADDKRLHLYMRMFHATTRTLVATNELLCLHVDQSGAAARAVVFTAEQGELIAAMAGAHAPLVRDVPLGKGIGLKGRRASAG</sequence>
<dbReference type="AlphaFoldDB" id="A0A9W6CJA1"/>
<proteinExistence type="predicted"/>
<dbReference type="EMBL" id="BSDO01000001">
    <property type="protein sequence ID" value="GLI21400.1"/>
    <property type="molecule type" value="Genomic_DNA"/>
</dbReference>
<dbReference type="InterPro" id="IPR029069">
    <property type="entry name" value="HotDog_dom_sf"/>
</dbReference>
<dbReference type="Gene3D" id="3.10.129.10">
    <property type="entry name" value="Hotdog Thioesterase"/>
    <property type="match status" value="1"/>
</dbReference>
<dbReference type="SUPFAM" id="SSF54637">
    <property type="entry name" value="Thioesterase/thiol ester dehydrase-isomerase"/>
    <property type="match status" value="1"/>
</dbReference>
<name>A0A9W6CJA1_XANFL</name>
<dbReference type="Proteomes" id="UP001245370">
    <property type="component" value="Unassembled WGS sequence"/>
</dbReference>
<dbReference type="GO" id="GO:0016787">
    <property type="term" value="F:hydrolase activity"/>
    <property type="evidence" value="ECO:0007669"/>
    <property type="project" value="UniProtKB-KW"/>
</dbReference>
<dbReference type="EC" id="3.1.2.-" evidence="2"/>
<organism evidence="1 3">
    <name type="scientific">Xanthobacter flavus</name>
    <dbReference type="NCBI Taxonomy" id="281"/>
    <lineage>
        <taxon>Bacteria</taxon>
        <taxon>Pseudomonadati</taxon>
        <taxon>Pseudomonadota</taxon>
        <taxon>Alphaproteobacteria</taxon>
        <taxon>Hyphomicrobiales</taxon>
        <taxon>Xanthobacteraceae</taxon>
        <taxon>Xanthobacter</taxon>
    </lineage>
</organism>
<reference evidence="1" key="1">
    <citation type="submission" date="2022-12" db="EMBL/GenBank/DDBJ databases">
        <title>Reference genome sequencing for broad-spectrum identification of bacterial and archaeal isolates by mass spectrometry.</title>
        <authorList>
            <person name="Sekiguchi Y."/>
            <person name="Tourlousse D.M."/>
        </authorList>
    </citation>
    <scope>NUCLEOTIDE SEQUENCE</scope>
    <source>
        <strain evidence="1">301</strain>
    </source>
</reference>
<dbReference type="EMBL" id="JAVDPY010000002">
    <property type="protein sequence ID" value="MDR6333124.1"/>
    <property type="molecule type" value="Genomic_DNA"/>
</dbReference>
<reference evidence="2 4" key="2">
    <citation type="submission" date="2023-07" db="EMBL/GenBank/DDBJ databases">
        <title>Genomic Encyclopedia of Type Strains, Phase IV (KMG-IV): sequencing the most valuable type-strain genomes for metagenomic binning, comparative biology and taxonomic classification.</title>
        <authorList>
            <person name="Goeker M."/>
        </authorList>
    </citation>
    <scope>NUCLEOTIDE SEQUENCE [LARGE SCALE GENOMIC DNA]</scope>
    <source>
        <strain evidence="2 4">DSM 338</strain>
    </source>
</reference>
<evidence type="ECO:0000313" key="1">
    <source>
        <dbReference type="EMBL" id="GLI21400.1"/>
    </source>
</evidence>
<dbReference type="Pfam" id="PF13279">
    <property type="entry name" value="4HBT_2"/>
    <property type="match status" value="1"/>
</dbReference>
<evidence type="ECO:0000313" key="3">
    <source>
        <dbReference type="Proteomes" id="UP001144397"/>
    </source>
</evidence>
<comment type="caution">
    <text evidence="1">The sequence shown here is derived from an EMBL/GenBank/DDBJ whole genome shotgun (WGS) entry which is preliminary data.</text>
</comment>
<dbReference type="RefSeq" id="WP_281805946.1">
    <property type="nucleotide sequence ID" value="NZ_BSDO01000001.1"/>
</dbReference>
<keyword evidence="2" id="KW-0378">Hydrolase</keyword>